<proteinExistence type="predicted"/>
<evidence type="ECO:0000313" key="4">
    <source>
        <dbReference type="WBParaSite" id="SBAD_0000330101-mRNA-1"/>
    </source>
</evidence>
<feature type="region of interest" description="Disordered" evidence="1">
    <location>
        <begin position="188"/>
        <end position="209"/>
    </location>
</feature>
<feature type="compositionally biased region" description="Polar residues" evidence="1">
    <location>
        <begin position="15"/>
        <end position="25"/>
    </location>
</feature>
<dbReference type="AlphaFoldDB" id="A0A183IHR0"/>
<dbReference type="WBParaSite" id="SBAD_0000330101-mRNA-1">
    <property type="protein sequence ID" value="SBAD_0000330101-mRNA-1"/>
    <property type="gene ID" value="SBAD_0000330101"/>
</dbReference>
<dbReference type="InterPro" id="IPR038294">
    <property type="entry name" value="SLBP_RNA_bind_sf"/>
</dbReference>
<accession>A0A183IHR0</accession>
<gene>
    <name evidence="2" type="ORF">SBAD_LOCUS3155</name>
</gene>
<feature type="region of interest" description="Disordered" evidence="1">
    <location>
        <begin position="56"/>
        <end position="103"/>
    </location>
</feature>
<evidence type="ECO:0000313" key="2">
    <source>
        <dbReference type="EMBL" id="VDP00217.1"/>
    </source>
</evidence>
<organism evidence="4">
    <name type="scientific">Soboliphyme baturini</name>
    <dbReference type="NCBI Taxonomy" id="241478"/>
    <lineage>
        <taxon>Eukaryota</taxon>
        <taxon>Metazoa</taxon>
        <taxon>Ecdysozoa</taxon>
        <taxon>Nematoda</taxon>
        <taxon>Enoplea</taxon>
        <taxon>Dorylaimia</taxon>
        <taxon>Dioctophymatida</taxon>
        <taxon>Dioctophymatoidea</taxon>
        <taxon>Soboliphymatidae</taxon>
        <taxon>Soboliphyme</taxon>
    </lineage>
</organism>
<sequence length="279" mass="31616">MEGLTELESKKTLLPTASNQQSVNQTEDDFELWLEKSAQSLNQSWVDLLEEEEESHVEEIKKSPVKKVASPKSKPKRPMPYALRNPVTSLQPKSPLKRKATDDIGYRSPSKWLKVRQKKYLHEEDTQDSPAEEEDIRRVQPLIRYPLPENWQEPKKGWEDDPNVIKRREKDLAKGYNTEAYKMYRESVPRDTSMVSSSGTDTSFSESDCSVSEGLSMSVDSDQNSIDLDLSSVSTDELNFLIDDEKTYQAPGTTEDTLTASQPHGKGPVDFSVLIKSGN</sequence>
<keyword evidence="3" id="KW-1185">Reference proteome</keyword>
<reference evidence="2 3" key="2">
    <citation type="submission" date="2018-11" db="EMBL/GenBank/DDBJ databases">
        <authorList>
            <consortium name="Pathogen Informatics"/>
        </authorList>
    </citation>
    <scope>NUCLEOTIDE SEQUENCE [LARGE SCALE GENOMIC DNA]</scope>
</reference>
<dbReference type="EMBL" id="UZAM01007599">
    <property type="protein sequence ID" value="VDP00217.1"/>
    <property type="molecule type" value="Genomic_DNA"/>
</dbReference>
<feature type="compositionally biased region" description="Low complexity" evidence="1">
    <location>
        <begin position="191"/>
        <end position="208"/>
    </location>
</feature>
<protein>
    <submittedName>
        <fullName evidence="4">HMG box domain-containing protein</fullName>
    </submittedName>
</protein>
<reference evidence="4" key="1">
    <citation type="submission" date="2016-06" db="UniProtKB">
        <authorList>
            <consortium name="WormBaseParasite"/>
        </authorList>
    </citation>
    <scope>IDENTIFICATION</scope>
</reference>
<feature type="compositionally biased region" description="Polar residues" evidence="1">
    <location>
        <begin position="250"/>
        <end position="262"/>
    </location>
</feature>
<name>A0A183IHR0_9BILA</name>
<dbReference type="Proteomes" id="UP000270296">
    <property type="component" value="Unassembled WGS sequence"/>
</dbReference>
<evidence type="ECO:0000313" key="3">
    <source>
        <dbReference type="Proteomes" id="UP000270296"/>
    </source>
</evidence>
<feature type="region of interest" description="Disordered" evidence="1">
    <location>
        <begin position="246"/>
        <end position="271"/>
    </location>
</feature>
<feature type="region of interest" description="Disordered" evidence="1">
    <location>
        <begin position="1"/>
        <end position="26"/>
    </location>
</feature>
<evidence type="ECO:0000256" key="1">
    <source>
        <dbReference type="SAM" id="MobiDB-lite"/>
    </source>
</evidence>
<dbReference type="Gene3D" id="1.10.8.1120">
    <property type="entry name" value="Histone RNA hairpin-binding protein RNA-binding domain"/>
    <property type="match status" value="1"/>
</dbReference>